<dbReference type="GO" id="GO:0009313">
    <property type="term" value="P:oligosaccharide catabolic process"/>
    <property type="evidence" value="ECO:0007669"/>
    <property type="project" value="TreeGrafter"/>
</dbReference>
<sequence length="129" mass="14461">GLTTGEPWIMVNPNYTDINAAQQLADPHSVFRYYQHLIALRREHPVIVYGDFGMVLAEHPQIFAYTRTYQGATLLVLLNFSSDDAFAGAVTQEVQAESGRVLIGNYHDRTQVTLADVTLRLWEALVLAL</sequence>
<protein>
    <submittedName>
        <fullName evidence="2">CAZy families GH13 protein</fullName>
    </submittedName>
</protein>
<name>A0A060BQP8_9ENTR</name>
<dbReference type="Gene3D" id="3.20.20.80">
    <property type="entry name" value="Glycosidases"/>
    <property type="match status" value="1"/>
</dbReference>
<dbReference type="SUPFAM" id="SSF51011">
    <property type="entry name" value="Glycosyl hydrolase domain"/>
    <property type="match status" value="1"/>
</dbReference>
<dbReference type="Pfam" id="PF00128">
    <property type="entry name" value="Alpha-amylase"/>
    <property type="match status" value="1"/>
</dbReference>
<organism evidence="2">
    <name type="scientific">uncultured Cronobacter sp</name>
    <dbReference type="NCBI Taxonomy" id="574120"/>
    <lineage>
        <taxon>Bacteria</taxon>
        <taxon>Pseudomonadati</taxon>
        <taxon>Pseudomonadota</taxon>
        <taxon>Gammaproteobacteria</taxon>
        <taxon>Enterobacterales</taxon>
        <taxon>Enterobacteriaceae</taxon>
        <taxon>Cronobacter</taxon>
        <taxon>environmental samples</taxon>
    </lineage>
</organism>
<dbReference type="SUPFAM" id="SSF51445">
    <property type="entry name" value="(Trans)glycosidases"/>
    <property type="match status" value="1"/>
</dbReference>
<dbReference type="AlphaFoldDB" id="A0A060BQP8"/>
<reference evidence="2" key="1">
    <citation type="journal article" date="2013" name="Environ. Microbiol.">
        <title>Seasonally variable intestinal metagenomes of the red palm weevil (Rhynchophorus ferrugineus).</title>
        <authorList>
            <person name="Jia S."/>
            <person name="Zhang X."/>
            <person name="Zhang G."/>
            <person name="Yin A."/>
            <person name="Zhang S."/>
            <person name="Li F."/>
            <person name="Wang L."/>
            <person name="Zhao D."/>
            <person name="Yun Q."/>
            <person name="Tala"/>
            <person name="Wang J."/>
            <person name="Sun G."/>
            <person name="Baabdullah M."/>
            <person name="Yu X."/>
            <person name="Hu S."/>
            <person name="Al-Mssallem I.S."/>
            <person name="Yu J."/>
        </authorList>
    </citation>
    <scope>NUCLEOTIDE SEQUENCE</scope>
</reference>
<feature type="non-terminal residue" evidence="2">
    <location>
        <position position="1"/>
    </location>
</feature>
<dbReference type="InterPro" id="IPR013780">
    <property type="entry name" value="Glyco_hydro_b"/>
</dbReference>
<dbReference type="InterPro" id="IPR017853">
    <property type="entry name" value="GH"/>
</dbReference>
<dbReference type="GO" id="GO:0004556">
    <property type="term" value="F:alpha-amylase activity"/>
    <property type="evidence" value="ECO:0007669"/>
    <property type="project" value="TreeGrafter"/>
</dbReference>
<evidence type="ECO:0000259" key="1">
    <source>
        <dbReference type="Pfam" id="PF00128"/>
    </source>
</evidence>
<proteinExistence type="predicted"/>
<evidence type="ECO:0000313" key="2">
    <source>
        <dbReference type="EMBL" id="AIA85264.1"/>
    </source>
</evidence>
<dbReference type="InterPro" id="IPR006047">
    <property type="entry name" value="GH13_cat_dom"/>
</dbReference>
<dbReference type="Gene3D" id="2.60.40.1180">
    <property type="entry name" value="Golgi alpha-mannosidase II"/>
    <property type="match status" value="1"/>
</dbReference>
<accession>A0A060BQP8</accession>
<dbReference type="PANTHER" id="PTHR10357:SF179">
    <property type="entry name" value="NEUTRAL AND BASIC AMINO ACID TRANSPORT PROTEIN RBAT"/>
    <property type="match status" value="1"/>
</dbReference>
<dbReference type="EMBL" id="KF118005">
    <property type="protein sequence ID" value="AIA85264.1"/>
    <property type="molecule type" value="Genomic_DNA"/>
</dbReference>
<feature type="domain" description="Glycosyl hydrolase family 13 catalytic" evidence="1">
    <location>
        <begin position="1"/>
        <end position="50"/>
    </location>
</feature>
<dbReference type="PANTHER" id="PTHR10357">
    <property type="entry name" value="ALPHA-AMYLASE FAMILY MEMBER"/>
    <property type="match status" value="1"/>
</dbReference>